<dbReference type="SUPFAM" id="SSF56214">
    <property type="entry name" value="4'-phosphopantetheinyl transferase"/>
    <property type="match status" value="2"/>
</dbReference>
<protein>
    <submittedName>
        <fullName evidence="4">4-phosphopantetheinyl transferase</fullName>
    </submittedName>
</protein>
<dbReference type="AlphaFoldDB" id="A0A2Z3GGZ8"/>
<evidence type="ECO:0000313" key="5">
    <source>
        <dbReference type="Proteomes" id="UP000245999"/>
    </source>
</evidence>
<keyword evidence="2 4" id="KW-0808">Transferase</keyword>
<evidence type="ECO:0000256" key="2">
    <source>
        <dbReference type="ARBA" id="ARBA00022679"/>
    </source>
</evidence>
<dbReference type="GO" id="GO:0019878">
    <property type="term" value="P:lysine biosynthetic process via aminoadipic acid"/>
    <property type="evidence" value="ECO:0007669"/>
    <property type="project" value="TreeGrafter"/>
</dbReference>
<sequence>MPPPFVHLWHADLAAEHPAWGPAEATLSEAERDRQARFRTDALRQTYGRAHGFLRAVLGPYAGQQPAELALVAPGPRGKPALPAPVAVAVQFNLSYRAGRALLAVSNEWAVGADVEALHPMTDALALVQELFSGPEQAALRATAPGAPWEALFYTIWTRKEAYAKALGMGLSLPFAEFSVLGPGADRAPWLAAPEGAQLLGFAAGPGHQGALAVLGAPTNVVPRHFHFPDDFESSYLI</sequence>
<dbReference type="EMBL" id="CP029145">
    <property type="protein sequence ID" value="AWM31441.1"/>
    <property type="molecule type" value="Genomic_DNA"/>
</dbReference>
<reference evidence="5" key="1">
    <citation type="submission" date="2018-04" db="EMBL/GenBank/DDBJ databases">
        <title>Complete genome of Antarctic heterotrophic bacterium Hymenobacter nivis.</title>
        <authorList>
            <person name="Terashima M."/>
        </authorList>
    </citation>
    <scope>NUCLEOTIDE SEQUENCE [LARGE SCALE GENOMIC DNA]</scope>
    <source>
        <strain evidence="5">NBRC 111535</strain>
    </source>
</reference>
<dbReference type="InterPro" id="IPR008278">
    <property type="entry name" value="4-PPantetheinyl_Trfase_dom"/>
</dbReference>
<evidence type="ECO:0000259" key="3">
    <source>
        <dbReference type="Pfam" id="PF01648"/>
    </source>
</evidence>
<dbReference type="GO" id="GO:0005829">
    <property type="term" value="C:cytosol"/>
    <property type="evidence" value="ECO:0007669"/>
    <property type="project" value="TreeGrafter"/>
</dbReference>
<dbReference type="Pfam" id="PF01648">
    <property type="entry name" value="ACPS"/>
    <property type="match status" value="1"/>
</dbReference>
<accession>A0A2Z3GGZ8</accession>
<dbReference type="KEGG" id="hnv:DDQ68_00740"/>
<dbReference type="PANTHER" id="PTHR12215:SF10">
    <property type="entry name" value="L-AMINOADIPATE-SEMIALDEHYDE DEHYDROGENASE-PHOSPHOPANTETHEINYL TRANSFERASE"/>
    <property type="match status" value="1"/>
</dbReference>
<dbReference type="InterPro" id="IPR037143">
    <property type="entry name" value="4-PPantetheinyl_Trfase_dom_sf"/>
</dbReference>
<evidence type="ECO:0000256" key="1">
    <source>
        <dbReference type="ARBA" id="ARBA00010990"/>
    </source>
</evidence>
<gene>
    <name evidence="4" type="ORF">DDQ68_00740</name>
</gene>
<dbReference type="OrthoDB" id="9808281at2"/>
<dbReference type="InterPro" id="IPR050559">
    <property type="entry name" value="P-Pant_transferase_sf"/>
</dbReference>
<comment type="similarity">
    <text evidence="1">Belongs to the P-Pant transferase superfamily. Gsp/Sfp/HetI/AcpT family.</text>
</comment>
<dbReference type="Gene3D" id="3.90.470.20">
    <property type="entry name" value="4'-phosphopantetheinyl transferase domain"/>
    <property type="match status" value="1"/>
</dbReference>
<evidence type="ECO:0000313" key="4">
    <source>
        <dbReference type="EMBL" id="AWM31441.1"/>
    </source>
</evidence>
<dbReference type="PANTHER" id="PTHR12215">
    <property type="entry name" value="PHOSPHOPANTETHEINE TRANSFERASE"/>
    <property type="match status" value="1"/>
</dbReference>
<name>A0A2Z3GGZ8_9BACT</name>
<keyword evidence="5" id="KW-1185">Reference proteome</keyword>
<dbReference type="RefSeq" id="WP_109651998.1">
    <property type="nucleotide sequence ID" value="NZ_CP029145.1"/>
</dbReference>
<dbReference type="GO" id="GO:0008897">
    <property type="term" value="F:holo-[acyl-carrier-protein] synthase activity"/>
    <property type="evidence" value="ECO:0007669"/>
    <property type="project" value="InterPro"/>
</dbReference>
<proteinExistence type="inferred from homology"/>
<dbReference type="GO" id="GO:0000287">
    <property type="term" value="F:magnesium ion binding"/>
    <property type="evidence" value="ECO:0007669"/>
    <property type="project" value="InterPro"/>
</dbReference>
<organism evidence="4 5">
    <name type="scientific">Hymenobacter nivis</name>
    <dbReference type="NCBI Taxonomy" id="1850093"/>
    <lineage>
        <taxon>Bacteria</taxon>
        <taxon>Pseudomonadati</taxon>
        <taxon>Bacteroidota</taxon>
        <taxon>Cytophagia</taxon>
        <taxon>Cytophagales</taxon>
        <taxon>Hymenobacteraceae</taxon>
        <taxon>Hymenobacter</taxon>
    </lineage>
</organism>
<dbReference type="Proteomes" id="UP000245999">
    <property type="component" value="Chromosome"/>
</dbReference>
<feature type="domain" description="4'-phosphopantetheinyl transferase" evidence="3">
    <location>
        <begin position="110"/>
        <end position="182"/>
    </location>
</feature>